<dbReference type="InterPro" id="IPR027417">
    <property type="entry name" value="P-loop_NTPase"/>
</dbReference>
<dbReference type="Gene3D" id="3.40.50.300">
    <property type="entry name" value="P-loop containing nucleotide triphosphate hydrolases"/>
    <property type="match status" value="1"/>
</dbReference>
<dbReference type="AlphaFoldDB" id="A0A5E4M2K0"/>
<name>A0A5E4M2K0_9HEMI</name>
<keyword evidence="3" id="KW-1185">Reference proteome</keyword>
<organism evidence="2 3">
    <name type="scientific">Cinara cedri</name>
    <dbReference type="NCBI Taxonomy" id="506608"/>
    <lineage>
        <taxon>Eukaryota</taxon>
        <taxon>Metazoa</taxon>
        <taxon>Ecdysozoa</taxon>
        <taxon>Arthropoda</taxon>
        <taxon>Hexapoda</taxon>
        <taxon>Insecta</taxon>
        <taxon>Pterygota</taxon>
        <taxon>Neoptera</taxon>
        <taxon>Paraneoptera</taxon>
        <taxon>Hemiptera</taxon>
        <taxon>Sternorrhyncha</taxon>
        <taxon>Aphidomorpha</taxon>
        <taxon>Aphidoidea</taxon>
        <taxon>Aphididae</taxon>
        <taxon>Lachninae</taxon>
        <taxon>Cinara</taxon>
    </lineage>
</organism>
<accession>A0A5E4M2K0</accession>
<proteinExistence type="predicted"/>
<keyword evidence="1" id="KW-0175">Coiled coil</keyword>
<reference evidence="2 3" key="1">
    <citation type="submission" date="2019-08" db="EMBL/GenBank/DDBJ databases">
        <authorList>
            <person name="Alioto T."/>
            <person name="Alioto T."/>
            <person name="Gomez Garrido J."/>
        </authorList>
    </citation>
    <scope>NUCLEOTIDE SEQUENCE [LARGE SCALE GENOMIC DNA]</scope>
</reference>
<evidence type="ECO:0000256" key="1">
    <source>
        <dbReference type="SAM" id="Coils"/>
    </source>
</evidence>
<dbReference type="EMBL" id="CABPRJ010000011">
    <property type="protein sequence ID" value="VVC25285.1"/>
    <property type="molecule type" value="Genomic_DNA"/>
</dbReference>
<gene>
    <name evidence="2" type="ORF">CINCED_3A015605</name>
</gene>
<evidence type="ECO:0000313" key="2">
    <source>
        <dbReference type="EMBL" id="VVC25285.1"/>
    </source>
</evidence>
<feature type="coiled-coil region" evidence="1">
    <location>
        <begin position="638"/>
        <end position="665"/>
    </location>
</feature>
<protein>
    <submittedName>
        <fullName evidence="2">Uncharacterized protein</fullName>
    </submittedName>
</protein>
<feature type="coiled-coil region" evidence="1">
    <location>
        <begin position="891"/>
        <end position="933"/>
    </location>
</feature>
<sequence>MSSLNIITNEDIFQFRTILEYSINDVYANRQNEQGQTFSINKVFISNGDQFNSKYIIKHFKKMKITDNIIGRSSSMSDPDNKHLDKIKNTYDTSELQKILEVTKDESILTENINIMSSIGLLSKKEYKEFLDQSSNASKLNYLKNKCNQFAMSFKPHLMPLERPKIKHKKVNQNDISFQVMTNLFDEKSKETQHLVNCKIISKYEILPKLMQNSITIFDITNDSESELQNARISFNYIYNELIKYSNEQILRCKKKGIIRKFILISTEMTWLKEVRNDYEINKTEDEEVNVGITHEGVLDRLPIVKYQPIFEFEKLVLKSNTSKIKDIFKTYIISTGIIYGREENALRHVFTNAWNNPKEMYTRMLNRTVPVFHIDELAKLVFIVSMHGSRIKDNYIFANEQESYGFNNILKSMCDELCSSRLVSKEDHLILNQYKFNSFTWDLICCDLMIDPMLDIIVPDYQTQRTSIISNMKKITREFIEANNLYSLKLIVSGQPAYAVANIIERLAQYYKIQVINIPNLVNNYMTSLKNDQNELETKINNIYENRADIIHTLQQLAEQTEKLWLDHVDEKLKVDNLYSVEQIDNNLEHDQNPNVEINNKQPENNNVEEEGLEYLENNNNFQNPYEIYIKHNNDLLIQTDKEINSIKSMIKNLNAKFQEYEKNISINYGKLDDCYLWPIIKETLSSFTCRNQGYILNMFPLSVEQIEFIFNKDIGYPDFIFLLAITENLSIPQLTKNTTSSTITNRNSKYSNTYDPKSNSIKNSSSLKMYQSVEGYEESVDFKDHLKYETNIYDSFDTILNDKHTYKVTEIYDLINYFRDKGTNILSLNLPLEEVDETGTHNLQFQVFTNTIITRIGRVPFNNDILDSMINERRISETNKIDKKKSMRNEKLKKVINKLRKMKEQWNSDILKAQEIEKNQEKRKSNKINNLLSTDILPKLLMEITPSGKAGDSISQFPDKTLNKNKLCRTEINEL</sequence>
<dbReference type="Proteomes" id="UP000325440">
    <property type="component" value="Unassembled WGS sequence"/>
</dbReference>
<evidence type="ECO:0000313" key="3">
    <source>
        <dbReference type="Proteomes" id="UP000325440"/>
    </source>
</evidence>
<dbReference type="OrthoDB" id="10262413at2759"/>